<reference evidence="1 2" key="1">
    <citation type="journal article" date="2018" name="Front. Plant Sci.">
        <title>Red Clover (Trifolium pratense) and Zigzag Clover (T. medium) - A Picture of Genomic Similarities and Differences.</title>
        <authorList>
            <person name="Dluhosova J."/>
            <person name="Istvanek J."/>
            <person name="Nedelnik J."/>
            <person name="Repkova J."/>
        </authorList>
    </citation>
    <scope>NUCLEOTIDE SEQUENCE [LARGE SCALE GENOMIC DNA]</scope>
    <source>
        <strain evidence="2">cv. 10/8</strain>
        <tissue evidence="1">Leaf</tissue>
    </source>
</reference>
<accession>A0A392TJ67</accession>
<comment type="caution">
    <text evidence="1">The sequence shown here is derived from an EMBL/GenBank/DDBJ whole genome shotgun (WGS) entry which is preliminary data.</text>
</comment>
<protein>
    <submittedName>
        <fullName evidence="1">Methyltransferase 21D-like protein</fullName>
    </submittedName>
</protein>
<dbReference type="AlphaFoldDB" id="A0A392TJ67"/>
<keyword evidence="1" id="KW-0808">Transferase</keyword>
<dbReference type="Proteomes" id="UP000265520">
    <property type="component" value="Unassembled WGS sequence"/>
</dbReference>
<dbReference type="GO" id="GO:0032259">
    <property type="term" value="P:methylation"/>
    <property type="evidence" value="ECO:0007669"/>
    <property type="project" value="UniProtKB-KW"/>
</dbReference>
<dbReference type="EMBL" id="LXQA010582025">
    <property type="protein sequence ID" value="MCI60467.1"/>
    <property type="molecule type" value="Genomic_DNA"/>
</dbReference>
<dbReference type="GO" id="GO:0008168">
    <property type="term" value="F:methyltransferase activity"/>
    <property type="evidence" value="ECO:0007669"/>
    <property type="project" value="UniProtKB-KW"/>
</dbReference>
<feature type="non-terminal residue" evidence="1">
    <location>
        <position position="1"/>
    </location>
</feature>
<evidence type="ECO:0000313" key="2">
    <source>
        <dbReference type="Proteomes" id="UP000265520"/>
    </source>
</evidence>
<keyword evidence="2" id="KW-1185">Reference proteome</keyword>
<name>A0A392TJ67_9FABA</name>
<proteinExistence type="predicted"/>
<organism evidence="1 2">
    <name type="scientific">Trifolium medium</name>
    <dbReference type="NCBI Taxonomy" id="97028"/>
    <lineage>
        <taxon>Eukaryota</taxon>
        <taxon>Viridiplantae</taxon>
        <taxon>Streptophyta</taxon>
        <taxon>Embryophyta</taxon>
        <taxon>Tracheophyta</taxon>
        <taxon>Spermatophyta</taxon>
        <taxon>Magnoliopsida</taxon>
        <taxon>eudicotyledons</taxon>
        <taxon>Gunneridae</taxon>
        <taxon>Pentapetalae</taxon>
        <taxon>rosids</taxon>
        <taxon>fabids</taxon>
        <taxon>Fabales</taxon>
        <taxon>Fabaceae</taxon>
        <taxon>Papilionoideae</taxon>
        <taxon>50 kb inversion clade</taxon>
        <taxon>NPAAA clade</taxon>
        <taxon>Hologalegina</taxon>
        <taxon>IRL clade</taxon>
        <taxon>Trifolieae</taxon>
        <taxon>Trifolium</taxon>
    </lineage>
</organism>
<evidence type="ECO:0000313" key="1">
    <source>
        <dbReference type="EMBL" id="MCI60467.1"/>
    </source>
</evidence>
<keyword evidence="1" id="KW-0489">Methyltransferase</keyword>
<sequence>VQIMNPPFDFVIAADVVYIEESLPEFVYPMESLHSDDGVAMRKREWILSI</sequence>